<evidence type="ECO:0000313" key="4">
    <source>
        <dbReference type="Proteomes" id="UP000246702"/>
    </source>
</evidence>
<dbReference type="GeneID" id="37119612"/>
<feature type="region of interest" description="Disordered" evidence="1">
    <location>
        <begin position="175"/>
        <end position="205"/>
    </location>
</feature>
<dbReference type="OrthoDB" id="4466412at2759"/>
<feature type="transmembrane region" description="Helical" evidence="2">
    <location>
        <begin position="209"/>
        <end position="232"/>
    </location>
</feature>
<dbReference type="Proteomes" id="UP000246702">
    <property type="component" value="Unassembled WGS sequence"/>
</dbReference>
<evidence type="ECO:0000256" key="2">
    <source>
        <dbReference type="SAM" id="Phobius"/>
    </source>
</evidence>
<dbReference type="EMBL" id="MSFK01000038">
    <property type="protein sequence ID" value="PWY70830.1"/>
    <property type="molecule type" value="Genomic_DNA"/>
</dbReference>
<reference evidence="3 4" key="1">
    <citation type="submission" date="2016-12" db="EMBL/GenBank/DDBJ databases">
        <title>The genomes of Aspergillus section Nigri reveals drivers in fungal speciation.</title>
        <authorList>
            <consortium name="DOE Joint Genome Institute"/>
            <person name="Vesth T.C."/>
            <person name="Nybo J."/>
            <person name="Theobald S."/>
            <person name="Brandl J."/>
            <person name="Frisvad J.C."/>
            <person name="Nielsen K.F."/>
            <person name="Lyhne E.K."/>
            <person name="Kogle M.E."/>
            <person name="Kuo A."/>
            <person name="Riley R."/>
            <person name="Clum A."/>
            <person name="Nolan M."/>
            <person name="Lipzen A."/>
            <person name="Salamov A."/>
            <person name="Henrissat B."/>
            <person name="Wiebenga A."/>
            <person name="De Vries R.P."/>
            <person name="Grigoriev I.V."/>
            <person name="Mortensen U.H."/>
            <person name="Andersen M.R."/>
            <person name="Baker S.E."/>
        </authorList>
    </citation>
    <scope>NUCLEOTIDE SEQUENCE [LARGE SCALE GENOMIC DNA]</scope>
    <source>
        <strain evidence="3 4">CBS 115572</strain>
    </source>
</reference>
<dbReference type="CDD" id="cd12087">
    <property type="entry name" value="TM_EGFR-like"/>
    <property type="match status" value="1"/>
</dbReference>
<dbReference type="AlphaFoldDB" id="A0A317VG63"/>
<name>A0A317VG63_9EURO</name>
<evidence type="ECO:0000256" key="1">
    <source>
        <dbReference type="SAM" id="MobiDB-lite"/>
    </source>
</evidence>
<gene>
    <name evidence="3" type="ORF">BO94DRAFT_628236</name>
</gene>
<comment type="caution">
    <text evidence="3">The sequence shown here is derived from an EMBL/GenBank/DDBJ whole genome shotgun (WGS) entry which is preliminary data.</text>
</comment>
<evidence type="ECO:0008006" key="5">
    <source>
        <dbReference type="Google" id="ProtNLM"/>
    </source>
</evidence>
<dbReference type="RefSeq" id="XP_025462724.1">
    <property type="nucleotide sequence ID" value="XM_025617469.1"/>
</dbReference>
<protein>
    <recommendedName>
        <fullName evidence="5">Mid2 domain-containing protein</fullName>
    </recommendedName>
</protein>
<accession>A0A317VG63</accession>
<dbReference type="STRING" id="1450535.A0A317VG63"/>
<sequence>MTTTITRTVATTTTAYLSLLDTDGVPINDGIFVDQAASIVSVDRSRNETTAILNCMTDDLDICSFTLPGTVLIGPSTVVFSVTDTTTTPVTVGTEPVLIYGVWTEWINCEITSSAQTARCVTSFEEWESYSGDTSLYTTVASRNLSAITYLDIPITAGLENLIVSATSTAASTVSSTSTAAPMATSTATGTASSSTSGQPQSSRTSSKAWIAGPVIGGLAGCVLIAAAVYWWMRRNRQAADIAQGTESPSDIPYKAELPADNVTAATGPVVRAELPSPDVDELLVRDPQRVSELA</sequence>
<keyword evidence="4" id="KW-1185">Reference proteome</keyword>
<organism evidence="3 4">
    <name type="scientific">Aspergillus sclerotioniger CBS 115572</name>
    <dbReference type="NCBI Taxonomy" id="1450535"/>
    <lineage>
        <taxon>Eukaryota</taxon>
        <taxon>Fungi</taxon>
        <taxon>Dikarya</taxon>
        <taxon>Ascomycota</taxon>
        <taxon>Pezizomycotina</taxon>
        <taxon>Eurotiomycetes</taxon>
        <taxon>Eurotiomycetidae</taxon>
        <taxon>Eurotiales</taxon>
        <taxon>Aspergillaceae</taxon>
        <taxon>Aspergillus</taxon>
        <taxon>Aspergillus subgen. Circumdati</taxon>
    </lineage>
</organism>
<proteinExistence type="predicted"/>
<keyword evidence="2" id="KW-0812">Transmembrane</keyword>
<evidence type="ECO:0000313" key="3">
    <source>
        <dbReference type="EMBL" id="PWY70830.1"/>
    </source>
</evidence>
<keyword evidence="2" id="KW-0472">Membrane</keyword>
<keyword evidence="2" id="KW-1133">Transmembrane helix</keyword>